<sequence>MSGVGKSTALKELARRGYRVVDTDDGDWIIDHEEPLLDEDRMDFLITEYEGSDESLFISGAVINQVDFYDRFDEIVLLSAPIDVMLERIAARDDNPFGKAPGERERIIDDTAYIEPQLREAATVEIDTRKPLTAVVDQIEALITS</sequence>
<keyword evidence="2" id="KW-1185">Reference proteome</keyword>
<proteinExistence type="predicted"/>
<dbReference type="Pfam" id="PF13238">
    <property type="entry name" value="AAA_18"/>
    <property type="match status" value="1"/>
</dbReference>
<dbReference type="EMBL" id="JAGEOJ010000010">
    <property type="protein sequence ID" value="MBO2450494.1"/>
    <property type="molecule type" value="Genomic_DNA"/>
</dbReference>
<dbReference type="Gene3D" id="3.40.50.300">
    <property type="entry name" value="P-loop containing nucleotide triphosphate hydrolases"/>
    <property type="match status" value="1"/>
</dbReference>
<dbReference type="InterPro" id="IPR027417">
    <property type="entry name" value="P-loop_NTPase"/>
</dbReference>
<protein>
    <submittedName>
        <fullName evidence="1">AAA family ATPase</fullName>
    </submittedName>
</protein>
<reference evidence="1" key="1">
    <citation type="submission" date="2021-03" db="EMBL/GenBank/DDBJ databases">
        <authorList>
            <person name="Kanchanasin P."/>
            <person name="Saeng-In P."/>
            <person name="Phongsopitanun W."/>
            <person name="Yuki M."/>
            <person name="Kudo T."/>
            <person name="Ohkuma M."/>
            <person name="Tanasupawat S."/>
        </authorList>
    </citation>
    <scope>NUCLEOTIDE SEQUENCE</scope>
    <source>
        <strain evidence="1">GKU 128</strain>
    </source>
</reference>
<name>A0A939PIL4_9ACTN</name>
<dbReference type="Proteomes" id="UP000669179">
    <property type="component" value="Unassembled WGS sequence"/>
</dbReference>
<dbReference type="AlphaFoldDB" id="A0A939PIL4"/>
<gene>
    <name evidence="1" type="ORF">J4573_25555</name>
</gene>
<accession>A0A939PIL4</accession>
<evidence type="ECO:0000313" key="2">
    <source>
        <dbReference type="Proteomes" id="UP000669179"/>
    </source>
</evidence>
<dbReference type="SUPFAM" id="SSF52540">
    <property type="entry name" value="P-loop containing nucleoside triphosphate hydrolases"/>
    <property type="match status" value="1"/>
</dbReference>
<organism evidence="1 2">
    <name type="scientific">Actinomadura barringtoniae</name>
    <dbReference type="NCBI Taxonomy" id="1427535"/>
    <lineage>
        <taxon>Bacteria</taxon>
        <taxon>Bacillati</taxon>
        <taxon>Actinomycetota</taxon>
        <taxon>Actinomycetes</taxon>
        <taxon>Streptosporangiales</taxon>
        <taxon>Thermomonosporaceae</taxon>
        <taxon>Actinomadura</taxon>
    </lineage>
</organism>
<evidence type="ECO:0000313" key="1">
    <source>
        <dbReference type="EMBL" id="MBO2450494.1"/>
    </source>
</evidence>
<comment type="caution">
    <text evidence="1">The sequence shown here is derived from an EMBL/GenBank/DDBJ whole genome shotgun (WGS) entry which is preliminary data.</text>
</comment>